<keyword evidence="10" id="KW-0961">Cell wall biogenesis/degradation</keyword>
<dbReference type="GO" id="GO:0016020">
    <property type="term" value="C:membrane"/>
    <property type="evidence" value="ECO:0007669"/>
    <property type="project" value="InterPro"/>
</dbReference>
<keyword evidence="13" id="KW-1185">Reference proteome</keyword>
<evidence type="ECO:0000256" key="7">
    <source>
        <dbReference type="ARBA" id="ARBA00022984"/>
    </source>
</evidence>
<dbReference type="InterPro" id="IPR001264">
    <property type="entry name" value="Glyco_trans_51"/>
</dbReference>
<organism evidence="12 13">
    <name type="scientific">Phocaeicola plebeius</name>
    <dbReference type="NCBI Taxonomy" id="310297"/>
    <lineage>
        <taxon>Bacteria</taxon>
        <taxon>Pseudomonadati</taxon>
        <taxon>Bacteroidota</taxon>
        <taxon>Bacteroidia</taxon>
        <taxon>Bacteroidales</taxon>
        <taxon>Bacteroidaceae</taxon>
        <taxon>Phocaeicola</taxon>
    </lineage>
</organism>
<keyword evidence="5" id="KW-0812">Transmembrane</keyword>
<protein>
    <submittedName>
        <fullName evidence="12">Penicillin-binding protein</fullName>
    </submittedName>
</protein>
<dbReference type="PANTHER" id="PTHR30400:SF0">
    <property type="entry name" value="BIOSYNTHETIC PEPTIDOGLYCAN TRANSGLYCOSYLASE"/>
    <property type="match status" value="1"/>
</dbReference>
<dbReference type="RefSeq" id="WP_117672652.1">
    <property type="nucleotide sequence ID" value="NZ_CABOGR010000014.1"/>
</dbReference>
<evidence type="ECO:0000256" key="9">
    <source>
        <dbReference type="ARBA" id="ARBA00023136"/>
    </source>
</evidence>
<accession>A0A3E4N1M9</accession>
<dbReference type="SUPFAM" id="SSF53955">
    <property type="entry name" value="Lysozyme-like"/>
    <property type="match status" value="1"/>
</dbReference>
<dbReference type="GO" id="GO:0009252">
    <property type="term" value="P:peptidoglycan biosynthetic process"/>
    <property type="evidence" value="ECO:0007669"/>
    <property type="project" value="UniProtKB-KW"/>
</dbReference>
<sequence>MKRILIYTGAGLLLLLLLLAGGLWIFRNCILNRMAERKITQVEERYGLEVHYDELRFEGTGCLFLNGLSVVPEERDTLLTLRSATFNLGFWQLLKGNVEVMDVALDGLTVDFVKENQQANYDFLFRSRSNGEKETERVPEKAGYDKRVQTLLNGVFRLLPSEGRLTRLHVCERKDSDSVSLYVPEFNIENHRFRSQLTFVEEGHTQHWETEGEINSGERRVSVCIQAPELTVPYIRRRLGAEVAFERLWLSFTQQEEDEKMVLLGQTEVDGLKVFHRRLSPERINLNHGKLDFQLNVEPHALELDSCSTIRFNDLQFHPYLRVEPPSHLMASIHQPQFPAKELFNSLPHGLFENLEGIRVEGELAYDFELDADLARPDSLKFYSDLRPQHFQILGYGTTNLGKMSEEFEYTAYENEMPVRTFPVGPSWNHFLPLDSVPQLMRMAVLQSEDGGFFYHQGFLPDAIREAMVYDLKERRFARGGSTISMQLVKNVFLNRRKNIARKLEEALIVWLIEQNRLTSKERMFEVYLNIAEWGPGVYGLLEASEFYFGKRPSQLTLEECIYLASIIPKPKHYRSSFEANGRLKENQEGHFRLVARRMAAKGVISEAAAEGVDLSRVVLTGEAGKCFADSLSFSTPQPVP</sequence>
<evidence type="ECO:0000256" key="8">
    <source>
        <dbReference type="ARBA" id="ARBA00022989"/>
    </source>
</evidence>
<keyword evidence="9" id="KW-0472">Membrane</keyword>
<evidence type="ECO:0000256" key="3">
    <source>
        <dbReference type="ARBA" id="ARBA00022676"/>
    </source>
</evidence>
<keyword evidence="1" id="KW-1003">Cell membrane</keyword>
<dbReference type="Proteomes" id="UP000260862">
    <property type="component" value="Unassembled WGS sequence"/>
</dbReference>
<dbReference type="Gene3D" id="1.10.3810.10">
    <property type="entry name" value="Biosynthetic peptidoglycan transglycosylase-like"/>
    <property type="match status" value="1"/>
</dbReference>
<proteinExistence type="predicted"/>
<evidence type="ECO:0000256" key="10">
    <source>
        <dbReference type="ARBA" id="ARBA00023316"/>
    </source>
</evidence>
<evidence type="ECO:0000313" key="12">
    <source>
        <dbReference type="EMBL" id="RGK55869.1"/>
    </source>
</evidence>
<gene>
    <name evidence="12" type="ORF">DXD04_08705</name>
</gene>
<evidence type="ECO:0000256" key="4">
    <source>
        <dbReference type="ARBA" id="ARBA00022679"/>
    </source>
</evidence>
<keyword evidence="3" id="KW-0328">Glycosyltransferase</keyword>
<dbReference type="GO" id="GO:0016763">
    <property type="term" value="F:pentosyltransferase activity"/>
    <property type="evidence" value="ECO:0007669"/>
    <property type="project" value="InterPro"/>
</dbReference>
<reference evidence="12 13" key="1">
    <citation type="submission" date="2018-08" db="EMBL/GenBank/DDBJ databases">
        <title>A genome reference for cultivated species of the human gut microbiota.</title>
        <authorList>
            <person name="Zou Y."/>
            <person name="Xue W."/>
            <person name="Luo G."/>
        </authorList>
    </citation>
    <scope>NUCLEOTIDE SEQUENCE [LARGE SCALE GENOMIC DNA]</scope>
    <source>
        <strain evidence="12 13">TF10-3AC</strain>
    </source>
</reference>
<evidence type="ECO:0000259" key="11">
    <source>
        <dbReference type="Pfam" id="PF00912"/>
    </source>
</evidence>
<dbReference type="GO" id="GO:0009274">
    <property type="term" value="C:peptidoglycan-based cell wall"/>
    <property type="evidence" value="ECO:0007669"/>
    <property type="project" value="InterPro"/>
</dbReference>
<keyword evidence="4" id="KW-0808">Transferase</keyword>
<name>A0A3E4N1M9_9BACT</name>
<keyword evidence="8" id="KW-1133">Transmembrane helix</keyword>
<dbReference type="GO" id="GO:0008360">
    <property type="term" value="P:regulation of cell shape"/>
    <property type="evidence" value="ECO:0007669"/>
    <property type="project" value="UniProtKB-KW"/>
</dbReference>
<dbReference type="AlphaFoldDB" id="A0A3E4N1M9"/>
<evidence type="ECO:0000256" key="2">
    <source>
        <dbReference type="ARBA" id="ARBA00022519"/>
    </source>
</evidence>
<evidence type="ECO:0000256" key="5">
    <source>
        <dbReference type="ARBA" id="ARBA00022692"/>
    </source>
</evidence>
<evidence type="ECO:0000313" key="13">
    <source>
        <dbReference type="Proteomes" id="UP000260862"/>
    </source>
</evidence>
<feature type="domain" description="Glycosyl transferase family 51" evidence="11">
    <location>
        <begin position="426"/>
        <end position="586"/>
    </location>
</feature>
<comment type="caution">
    <text evidence="12">The sequence shown here is derived from an EMBL/GenBank/DDBJ whole genome shotgun (WGS) entry which is preliminary data.</text>
</comment>
<keyword evidence="6" id="KW-0133">Cell shape</keyword>
<dbReference type="EMBL" id="QSQT01000014">
    <property type="protein sequence ID" value="RGK55869.1"/>
    <property type="molecule type" value="Genomic_DNA"/>
</dbReference>
<dbReference type="InterPro" id="IPR023346">
    <property type="entry name" value="Lysozyme-like_dom_sf"/>
</dbReference>
<dbReference type="Pfam" id="PF00912">
    <property type="entry name" value="Transgly"/>
    <property type="match status" value="1"/>
</dbReference>
<dbReference type="GO" id="GO:0071555">
    <property type="term" value="P:cell wall organization"/>
    <property type="evidence" value="ECO:0007669"/>
    <property type="project" value="UniProtKB-KW"/>
</dbReference>
<dbReference type="InterPro" id="IPR011812">
    <property type="entry name" value="Pep_trsgly"/>
</dbReference>
<dbReference type="InterPro" id="IPR036950">
    <property type="entry name" value="PBP_transglycosylase"/>
</dbReference>
<keyword evidence="2" id="KW-0997">Cell inner membrane</keyword>
<keyword evidence="7" id="KW-0573">Peptidoglycan synthesis</keyword>
<evidence type="ECO:0000256" key="6">
    <source>
        <dbReference type="ARBA" id="ARBA00022960"/>
    </source>
</evidence>
<dbReference type="PANTHER" id="PTHR30400">
    <property type="entry name" value="MONOFUNCTIONAL BIOSYNTHETIC PEPTIDOGLYCAN TRANSGLYCOSYLASE"/>
    <property type="match status" value="1"/>
</dbReference>
<evidence type="ECO:0000256" key="1">
    <source>
        <dbReference type="ARBA" id="ARBA00022475"/>
    </source>
</evidence>